<dbReference type="GO" id="GO:0003676">
    <property type="term" value="F:nucleic acid binding"/>
    <property type="evidence" value="ECO:0007669"/>
    <property type="project" value="InterPro"/>
</dbReference>
<dbReference type="AlphaFoldDB" id="A0A804M967"/>
<evidence type="ECO:0008006" key="3">
    <source>
        <dbReference type="Google" id="ProtNLM"/>
    </source>
</evidence>
<sequence length="101" mass="11618">MQPFPSSSEKLKEGEDIYIYQQGRLEAPFLHGSCMERNYWQKTNLDQILECAKGISFACCNSCAAWRHKRSRGVICLLCRERGHSLKNCPDKSEGNLKKFC</sequence>
<dbReference type="Proteomes" id="UP000007305">
    <property type="component" value="Chromosome 2"/>
</dbReference>
<name>A0A804M967_MAIZE</name>
<dbReference type="Gramene" id="Zm00001eb068070_T001">
    <property type="protein sequence ID" value="Zm00001eb068070_P001"/>
    <property type="gene ID" value="Zm00001eb068070"/>
</dbReference>
<dbReference type="EnsemblPlants" id="Zm00001eb068070_T001">
    <property type="protein sequence ID" value="Zm00001eb068070_P001"/>
    <property type="gene ID" value="Zm00001eb068070"/>
</dbReference>
<dbReference type="GO" id="GO:0008270">
    <property type="term" value="F:zinc ion binding"/>
    <property type="evidence" value="ECO:0007669"/>
    <property type="project" value="InterPro"/>
</dbReference>
<evidence type="ECO:0000313" key="2">
    <source>
        <dbReference type="Proteomes" id="UP000007305"/>
    </source>
</evidence>
<organism evidence="1 2">
    <name type="scientific">Zea mays</name>
    <name type="common">Maize</name>
    <dbReference type="NCBI Taxonomy" id="4577"/>
    <lineage>
        <taxon>Eukaryota</taxon>
        <taxon>Viridiplantae</taxon>
        <taxon>Streptophyta</taxon>
        <taxon>Embryophyta</taxon>
        <taxon>Tracheophyta</taxon>
        <taxon>Spermatophyta</taxon>
        <taxon>Magnoliopsida</taxon>
        <taxon>Liliopsida</taxon>
        <taxon>Poales</taxon>
        <taxon>Poaceae</taxon>
        <taxon>PACMAD clade</taxon>
        <taxon>Panicoideae</taxon>
        <taxon>Andropogonodae</taxon>
        <taxon>Andropogoneae</taxon>
        <taxon>Tripsacinae</taxon>
        <taxon>Zea</taxon>
    </lineage>
</organism>
<proteinExistence type="predicted"/>
<dbReference type="InterPro" id="IPR036875">
    <property type="entry name" value="Znf_CCHC_sf"/>
</dbReference>
<evidence type="ECO:0000313" key="1">
    <source>
        <dbReference type="EnsemblPlants" id="Zm00001eb068070_P001"/>
    </source>
</evidence>
<protein>
    <recommendedName>
        <fullName evidence="3">CCHC-type domain-containing protein</fullName>
    </recommendedName>
</protein>
<reference evidence="2" key="1">
    <citation type="submission" date="2015-12" db="EMBL/GenBank/DDBJ databases">
        <title>Update maize B73 reference genome by single molecule sequencing technologies.</title>
        <authorList>
            <consortium name="Maize Genome Sequencing Project"/>
            <person name="Ware D."/>
        </authorList>
    </citation>
    <scope>NUCLEOTIDE SEQUENCE [LARGE SCALE GENOMIC DNA]</scope>
    <source>
        <strain evidence="2">cv. B73</strain>
    </source>
</reference>
<reference evidence="1" key="3">
    <citation type="submission" date="2021-05" db="UniProtKB">
        <authorList>
            <consortium name="EnsemblPlants"/>
        </authorList>
    </citation>
    <scope>IDENTIFICATION</scope>
    <source>
        <strain evidence="1">cv. B73</strain>
    </source>
</reference>
<dbReference type="SUPFAM" id="SSF57756">
    <property type="entry name" value="Retrovirus zinc finger-like domains"/>
    <property type="match status" value="1"/>
</dbReference>
<keyword evidence="2" id="KW-1185">Reference proteome</keyword>
<accession>A0A804M967</accession>
<reference evidence="1" key="2">
    <citation type="submission" date="2019-07" db="EMBL/GenBank/DDBJ databases">
        <authorList>
            <person name="Seetharam A."/>
            <person name="Woodhouse M."/>
            <person name="Cannon E."/>
        </authorList>
    </citation>
    <scope>NUCLEOTIDE SEQUENCE [LARGE SCALE GENOMIC DNA]</scope>
    <source>
        <strain evidence="1">cv. B73</strain>
    </source>
</reference>